<evidence type="ECO:0000313" key="2">
    <source>
        <dbReference type="EMBL" id="MDQ0231628.1"/>
    </source>
</evidence>
<proteinExistence type="predicted"/>
<evidence type="ECO:0000313" key="3">
    <source>
        <dbReference type="Proteomes" id="UP001234495"/>
    </source>
</evidence>
<gene>
    <name evidence="2" type="ORF">J2S19_002911</name>
</gene>
<keyword evidence="1" id="KW-1133">Transmembrane helix</keyword>
<feature type="transmembrane region" description="Helical" evidence="1">
    <location>
        <begin position="197"/>
        <end position="219"/>
    </location>
</feature>
<protein>
    <recommendedName>
        <fullName evidence="4">DUF1189 domain-containing protein</fullName>
    </recommendedName>
</protein>
<dbReference type="Proteomes" id="UP001234495">
    <property type="component" value="Unassembled WGS sequence"/>
</dbReference>
<dbReference type="InterPro" id="IPR009574">
    <property type="entry name" value="DUF1189"/>
</dbReference>
<name>A0ABT9ZH57_9BACI</name>
<feature type="transmembrane region" description="Helical" evidence="1">
    <location>
        <begin position="158"/>
        <end position="185"/>
    </location>
</feature>
<dbReference type="Pfam" id="PF06691">
    <property type="entry name" value="DUF1189"/>
    <property type="match status" value="1"/>
</dbReference>
<evidence type="ECO:0008006" key="4">
    <source>
        <dbReference type="Google" id="ProtNLM"/>
    </source>
</evidence>
<keyword evidence="3" id="KW-1185">Reference proteome</keyword>
<sequence>MNVFKQFFTSIYSPKIISTFRSQGIGKTILFVFILSLLSILPSAIHFSNAMVVGLKGLDQTLKNELPAFSIENSKLHADINEPIEIKKDDFIIILDDTGSFGVEEIEAKNDAIGILDDRFVVSTAGRSQSYEYSLFNLSLTKDDIITITEQLNQILPIMLAIVIVILYLVGSFFKFIEVTFLALFGSAFNNGLQRNLSFKQVWILSAYSTTLATVFFVIMDSFQIIVPNGFLLTWFVHLVVIFLVMKEIPASKKPLSVS</sequence>
<feature type="transmembrane region" description="Helical" evidence="1">
    <location>
        <begin position="28"/>
        <end position="47"/>
    </location>
</feature>
<keyword evidence="1" id="KW-0472">Membrane</keyword>
<organism evidence="2 3">
    <name type="scientific">Metabacillus malikii</name>
    <dbReference type="NCBI Taxonomy" id="1504265"/>
    <lineage>
        <taxon>Bacteria</taxon>
        <taxon>Bacillati</taxon>
        <taxon>Bacillota</taxon>
        <taxon>Bacilli</taxon>
        <taxon>Bacillales</taxon>
        <taxon>Bacillaceae</taxon>
        <taxon>Metabacillus</taxon>
    </lineage>
</organism>
<evidence type="ECO:0000256" key="1">
    <source>
        <dbReference type="SAM" id="Phobius"/>
    </source>
</evidence>
<comment type="caution">
    <text evidence="2">The sequence shown here is derived from an EMBL/GenBank/DDBJ whole genome shotgun (WGS) entry which is preliminary data.</text>
</comment>
<feature type="transmembrane region" description="Helical" evidence="1">
    <location>
        <begin position="225"/>
        <end position="246"/>
    </location>
</feature>
<keyword evidence="1" id="KW-0812">Transmembrane</keyword>
<accession>A0ABT9ZH57</accession>
<reference evidence="2 3" key="1">
    <citation type="submission" date="2023-07" db="EMBL/GenBank/DDBJ databases">
        <title>Genomic Encyclopedia of Type Strains, Phase IV (KMG-IV): sequencing the most valuable type-strain genomes for metagenomic binning, comparative biology and taxonomic classification.</title>
        <authorList>
            <person name="Goeker M."/>
        </authorList>
    </citation>
    <scope>NUCLEOTIDE SEQUENCE [LARGE SCALE GENOMIC DNA]</scope>
    <source>
        <strain evidence="2 3">DSM 29005</strain>
    </source>
</reference>
<dbReference type="RefSeq" id="WP_307342894.1">
    <property type="nucleotide sequence ID" value="NZ_JAUSUD010000013.1"/>
</dbReference>
<dbReference type="EMBL" id="JAUSUD010000013">
    <property type="protein sequence ID" value="MDQ0231628.1"/>
    <property type="molecule type" value="Genomic_DNA"/>
</dbReference>